<dbReference type="InterPro" id="IPR051325">
    <property type="entry name" value="Nudix_hydrolase_domain"/>
</dbReference>
<keyword evidence="1" id="KW-0378">Hydrolase</keyword>
<gene>
    <name evidence="3" type="ORF">SAMN05216410_1913</name>
</gene>
<organism evidence="3 4">
    <name type="scientific">Sanguibacter gelidistatuariae</name>
    <dbReference type="NCBI Taxonomy" id="1814289"/>
    <lineage>
        <taxon>Bacteria</taxon>
        <taxon>Bacillati</taxon>
        <taxon>Actinomycetota</taxon>
        <taxon>Actinomycetes</taxon>
        <taxon>Micrococcales</taxon>
        <taxon>Sanguibacteraceae</taxon>
        <taxon>Sanguibacter</taxon>
    </lineage>
</organism>
<feature type="domain" description="Nudix hydrolase" evidence="2">
    <location>
        <begin position="27"/>
        <end position="163"/>
    </location>
</feature>
<dbReference type="PROSITE" id="PS00893">
    <property type="entry name" value="NUDIX_BOX"/>
    <property type="match status" value="1"/>
</dbReference>
<accession>A0A1G6MN56</accession>
<dbReference type="InterPro" id="IPR020084">
    <property type="entry name" value="NUDIX_hydrolase_CS"/>
</dbReference>
<dbReference type="InterPro" id="IPR000086">
    <property type="entry name" value="NUDIX_hydrolase_dom"/>
</dbReference>
<dbReference type="Pfam" id="PF00293">
    <property type="entry name" value="NUDIX"/>
    <property type="match status" value="1"/>
</dbReference>
<dbReference type="AlphaFoldDB" id="A0A1G6MN56"/>
<dbReference type="OrthoDB" id="3404294at2"/>
<dbReference type="Proteomes" id="UP000199039">
    <property type="component" value="Unassembled WGS sequence"/>
</dbReference>
<dbReference type="RefSeq" id="WP_093182763.1">
    <property type="nucleotide sequence ID" value="NZ_FMYH01000003.1"/>
</dbReference>
<evidence type="ECO:0000313" key="3">
    <source>
        <dbReference type="EMBL" id="SDC56436.1"/>
    </source>
</evidence>
<evidence type="ECO:0000256" key="1">
    <source>
        <dbReference type="ARBA" id="ARBA00022801"/>
    </source>
</evidence>
<dbReference type="PROSITE" id="PS51462">
    <property type="entry name" value="NUDIX"/>
    <property type="match status" value="1"/>
</dbReference>
<dbReference type="GO" id="GO:0006167">
    <property type="term" value="P:AMP biosynthetic process"/>
    <property type="evidence" value="ECO:0007669"/>
    <property type="project" value="TreeGrafter"/>
</dbReference>
<dbReference type="GO" id="GO:0006754">
    <property type="term" value="P:ATP biosynthetic process"/>
    <property type="evidence" value="ECO:0007669"/>
    <property type="project" value="TreeGrafter"/>
</dbReference>
<dbReference type="Gene3D" id="3.90.79.10">
    <property type="entry name" value="Nucleoside Triphosphate Pyrophosphohydrolase"/>
    <property type="match status" value="1"/>
</dbReference>
<evidence type="ECO:0000259" key="2">
    <source>
        <dbReference type="PROSITE" id="PS51462"/>
    </source>
</evidence>
<protein>
    <submittedName>
        <fullName evidence="3">Septum formation protein</fullName>
    </submittedName>
</protein>
<dbReference type="PANTHER" id="PTHR21340:SF0">
    <property type="entry name" value="BIS(5'-NUCLEOSYL)-TETRAPHOSPHATASE [ASYMMETRICAL]"/>
    <property type="match status" value="1"/>
</dbReference>
<reference evidence="3 4" key="1">
    <citation type="submission" date="2016-09" db="EMBL/GenBank/DDBJ databases">
        <authorList>
            <person name="Capua I."/>
            <person name="De Benedictis P."/>
            <person name="Joannis T."/>
            <person name="Lombin L.H."/>
            <person name="Cattoli G."/>
        </authorList>
    </citation>
    <scope>NUCLEOTIDE SEQUENCE [LARGE SCALE GENOMIC DNA]</scope>
    <source>
        <strain evidence="3 4">ISLP-3</strain>
    </source>
</reference>
<name>A0A1G6MN56_9MICO</name>
<dbReference type="STRING" id="1814289.SAMN05216410_1913"/>
<evidence type="ECO:0000313" key="4">
    <source>
        <dbReference type="Proteomes" id="UP000199039"/>
    </source>
</evidence>
<dbReference type="PANTHER" id="PTHR21340">
    <property type="entry name" value="DIADENOSINE 5,5-P1,P4-TETRAPHOSPHATE PYROPHOSPHOHYDROLASE MUTT"/>
    <property type="match status" value="1"/>
</dbReference>
<keyword evidence="4" id="KW-1185">Reference proteome</keyword>
<dbReference type="GO" id="GO:0004081">
    <property type="term" value="F:bis(5'-nucleosyl)-tetraphosphatase (asymmetrical) activity"/>
    <property type="evidence" value="ECO:0007669"/>
    <property type="project" value="TreeGrafter"/>
</dbReference>
<dbReference type="EMBL" id="FMYH01000003">
    <property type="protein sequence ID" value="SDC56436.1"/>
    <property type="molecule type" value="Genomic_DNA"/>
</dbReference>
<proteinExistence type="predicted"/>
<dbReference type="CDD" id="cd18877">
    <property type="entry name" value="NUDIX_Hydrolase"/>
    <property type="match status" value="1"/>
</dbReference>
<sequence>MTAGDLPSIRHPGDGWVDCACGSRHWGLFGAAGLLLARRDEAGRISHVVLQHRALWSHLGGTWGVPGGALAPGETPLEGALREAHEEAGVPPGAVRVLGEHVLDHGSWRYTTILADAAPGTAIDVRPTDPESLEIAWVTVARVTDRPLLPAFGDAWPKLLERLSQT</sequence>
<dbReference type="SUPFAM" id="SSF55811">
    <property type="entry name" value="Nudix"/>
    <property type="match status" value="1"/>
</dbReference>
<dbReference type="InterPro" id="IPR015797">
    <property type="entry name" value="NUDIX_hydrolase-like_dom_sf"/>
</dbReference>